<accession>A0ACB9ERI8</accession>
<reference evidence="2" key="1">
    <citation type="journal article" date="2022" name="Mol. Ecol. Resour.">
        <title>The genomes of chicory, endive, great burdock and yacon provide insights into Asteraceae palaeo-polyploidization history and plant inulin production.</title>
        <authorList>
            <person name="Fan W."/>
            <person name="Wang S."/>
            <person name="Wang H."/>
            <person name="Wang A."/>
            <person name="Jiang F."/>
            <person name="Liu H."/>
            <person name="Zhao H."/>
            <person name="Xu D."/>
            <person name="Zhang Y."/>
        </authorList>
    </citation>
    <scope>NUCLEOTIDE SEQUENCE [LARGE SCALE GENOMIC DNA]</scope>
    <source>
        <strain evidence="2">cv. Yunnan</strain>
    </source>
</reference>
<reference evidence="1 2" key="2">
    <citation type="journal article" date="2022" name="Mol. Ecol. Resour.">
        <title>The genomes of chicory, endive, great burdock and yacon provide insights into Asteraceae paleo-polyploidization history and plant inulin production.</title>
        <authorList>
            <person name="Fan W."/>
            <person name="Wang S."/>
            <person name="Wang H."/>
            <person name="Wang A."/>
            <person name="Jiang F."/>
            <person name="Liu H."/>
            <person name="Zhao H."/>
            <person name="Xu D."/>
            <person name="Zhang Y."/>
        </authorList>
    </citation>
    <scope>NUCLEOTIDE SEQUENCE [LARGE SCALE GENOMIC DNA]</scope>
    <source>
        <strain evidence="2">cv. Yunnan</strain>
        <tissue evidence="1">Leaves</tissue>
    </source>
</reference>
<sequence length="192" mass="21071">MGNCQAVDNASLILQTQNGRAERFYSPLSAAEIMKLHPGHYVALLLTTTTYSSPPSSSAHDHRPPNNHPTNTNQHLHVTRIKVLRPTDNLVLGHAYRLITTHEVMKGLNAKKNRKFNNYKNFQPPETAGKSGTNSNCEAAATRSNQLGKSHHQMRIADKHRPETAAPAKSKSSGGKPRGWHPSLNSISEATS</sequence>
<dbReference type="Proteomes" id="UP001056120">
    <property type="component" value="Linkage Group LG17"/>
</dbReference>
<evidence type="ECO:0000313" key="1">
    <source>
        <dbReference type="EMBL" id="KAI3761350.1"/>
    </source>
</evidence>
<evidence type="ECO:0000313" key="2">
    <source>
        <dbReference type="Proteomes" id="UP001056120"/>
    </source>
</evidence>
<gene>
    <name evidence="1" type="ORF">L1987_51763</name>
</gene>
<proteinExistence type="predicted"/>
<comment type="caution">
    <text evidence="1">The sequence shown here is derived from an EMBL/GenBank/DDBJ whole genome shotgun (WGS) entry which is preliminary data.</text>
</comment>
<organism evidence="1 2">
    <name type="scientific">Smallanthus sonchifolius</name>
    <dbReference type="NCBI Taxonomy" id="185202"/>
    <lineage>
        <taxon>Eukaryota</taxon>
        <taxon>Viridiplantae</taxon>
        <taxon>Streptophyta</taxon>
        <taxon>Embryophyta</taxon>
        <taxon>Tracheophyta</taxon>
        <taxon>Spermatophyta</taxon>
        <taxon>Magnoliopsida</taxon>
        <taxon>eudicotyledons</taxon>
        <taxon>Gunneridae</taxon>
        <taxon>Pentapetalae</taxon>
        <taxon>asterids</taxon>
        <taxon>campanulids</taxon>
        <taxon>Asterales</taxon>
        <taxon>Asteraceae</taxon>
        <taxon>Asteroideae</taxon>
        <taxon>Heliantheae alliance</taxon>
        <taxon>Millerieae</taxon>
        <taxon>Smallanthus</taxon>
    </lineage>
</organism>
<keyword evidence="2" id="KW-1185">Reference proteome</keyword>
<dbReference type="EMBL" id="CM042034">
    <property type="protein sequence ID" value="KAI3761350.1"/>
    <property type="molecule type" value="Genomic_DNA"/>
</dbReference>
<name>A0ACB9ERI8_9ASTR</name>
<protein>
    <submittedName>
        <fullName evidence="1">Uncharacterized protein</fullName>
    </submittedName>
</protein>